<dbReference type="Gene3D" id="3.40.50.2000">
    <property type="entry name" value="Glycogen Phosphorylase B"/>
    <property type="match status" value="2"/>
</dbReference>
<keyword evidence="6" id="KW-1185">Reference proteome</keyword>
<dbReference type="EMBL" id="CP001340">
    <property type="protein sequence ID" value="ACL96741.1"/>
    <property type="molecule type" value="Genomic_DNA"/>
</dbReference>
<proteinExistence type="inferred from homology"/>
<dbReference type="PATRIC" id="fig|565050.3.peg.3197"/>
<dbReference type="SUPFAM" id="SSF53756">
    <property type="entry name" value="UDP-Glycosyltransferase/glycogen phosphorylase"/>
    <property type="match status" value="1"/>
</dbReference>
<comment type="similarity">
    <text evidence="1">Belongs to the glycosyltransferase group 1 family. Glycosyltransferase 4 subfamily.</text>
</comment>
<dbReference type="HOGENOM" id="CLU_009583_0_3_5"/>
<dbReference type="RefSeq" id="YP_002518649.1">
    <property type="nucleotide sequence ID" value="NC_011916.1"/>
</dbReference>
<evidence type="ECO:0000313" key="6">
    <source>
        <dbReference type="Proteomes" id="UP000001364"/>
    </source>
</evidence>
<dbReference type="EC" id="2.4.1.-" evidence="5"/>
<dbReference type="Proteomes" id="UP000001364">
    <property type="component" value="Chromosome"/>
</dbReference>
<dbReference type="PANTHER" id="PTHR12526:SF640">
    <property type="entry name" value="COLANIC ACID BIOSYNTHESIS GLYCOSYLTRANSFERASE WCAL-RELATED"/>
    <property type="match status" value="1"/>
</dbReference>
<evidence type="ECO:0000259" key="4">
    <source>
        <dbReference type="Pfam" id="PF00534"/>
    </source>
</evidence>
<keyword evidence="2 5" id="KW-0328">Glycosyltransferase</keyword>
<evidence type="ECO:0000256" key="1">
    <source>
        <dbReference type="ARBA" id="ARBA00009481"/>
    </source>
</evidence>
<dbReference type="PANTHER" id="PTHR12526">
    <property type="entry name" value="GLYCOSYLTRANSFERASE"/>
    <property type="match status" value="1"/>
</dbReference>
<organism evidence="5 6">
    <name type="scientific">Caulobacter vibrioides (strain NA1000 / CB15N)</name>
    <name type="common">Caulobacter crescentus</name>
    <dbReference type="NCBI Taxonomy" id="565050"/>
    <lineage>
        <taxon>Bacteria</taxon>
        <taxon>Pseudomonadati</taxon>
        <taxon>Pseudomonadota</taxon>
        <taxon>Alphaproteobacteria</taxon>
        <taxon>Caulobacterales</taxon>
        <taxon>Caulobacteraceae</taxon>
        <taxon>Caulobacter</taxon>
    </lineage>
</organism>
<dbReference type="GO" id="GO:0016757">
    <property type="term" value="F:glycosyltransferase activity"/>
    <property type="evidence" value="ECO:0007669"/>
    <property type="project" value="UniProtKB-KW"/>
</dbReference>
<dbReference type="InterPro" id="IPR001296">
    <property type="entry name" value="Glyco_trans_1"/>
</dbReference>
<accession>A0A0H3CEG8</accession>
<dbReference type="CDD" id="cd03811">
    <property type="entry name" value="GT4_GT28_WabH-like"/>
    <property type="match status" value="1"/>
</dbReference>
<dbReference type="KEGG" id="ccs:CCNA_03277"/>
<feature type="domain" description="Glycosyl transferase family 1" evidence="4">
    <location>
        <begin position="166"/>
        <end position="324"/>
    </location>
</feature>
<dbReference type="RefSeq" id="WP_010921009.1">
    <property type="nucleotide sequence ID" value="NC_011916.1"/>
</dbReference>
<reference evidence="5 6" key="1">
    <citation type="journal article" date="2010" name="J. Bacteriol.">
        <title>The genetic basis of laboratory adaptation in Caulobacter crescentus.</title>
        <authorList>
            <person name="Marks M.E."/>
            <person name="Castro-Rojas C.M."/>
            <person name="Teiling C."/>
            <person name="Du L."/>
            <person name="Kapatral V."/>
            <person name="Walunas T.L."/>
            <person name="Crosson S."/>
        </authorList>
    </citation>
    <scope>NUCLEOTIDE SEQUENCE [LARGE SCALE GENOMIC DNA]</scope>
    <source>
        <strain evidence="6">NA1000 / CB15N</strain>
    </source>
</reference>
<dbReference type="GeneID" id="7330299"/>
<keyword evidence="3 5" id="KW-0808">Transferase</keyword>
<evidence type="ECO:0000256" key="3">
    <source>
        <dbReference type="ARBA" id="ARBA00022679"/>
    </source>
</evidence>
<sequence length="349" mass="37265">MTTILHAMLGKGLGGLEQVFLDYQPILEAWAARRGGRCVGVVRKGGKMAVAQANRTPPLSAMPALTDWDPITVGAARALVKTYRPALIFSHGQRPARVFDKAAPADVVRAVCLHKPSFDVTPGTHYVCVGQHLAALAIERGAPADHVWLVPNAVKPPGVEAQPFAEAGRPIRIVAAGRLHPKKGFDVLIHAVGKLRAWDYEVTCEIAGEGDERGALEGLIRDLDLEASVTLKGWTGDVAGFLATGDLFAFPSHQEGFPLTLLEAMAVGLPVVASEIDGPLEILTDGRDGRLVPDNDPDRLAEALAELISDRETAVRLGAAARQQVLTEYSPQELARRLEAALDGMTSRA</sequence>
<dbReference type="Pfam" id="PF00534">
    <property type="entry name" value="Glycos_transf_1"/>
    <property type="match status" value="1"/>
</dbReference>
<evidence type="ECO:0000256" key="2">
    <source>
        <dbReference type="ARBA" id="ARBA00022676"/>
    </source>
</evidence>
<protein>
    <submittedName>
        <fullName evidence="5">Glycosyltransferase</fullName>
        <ecNumber evidence="5">2.4.1.-</ecNumber>
    </submittedName>
</protein>
<dbReference type="OrthoDB" id="529131at2"/>
<evidence type="ECO:0000313" key="5">
    <source>
        <dbReference type="EMBL" id="ACL96741.1"/>
    </source>
</evidence>
<name>A0A0H3CEG8_CAUVN</name>
<dbReference type="SMR" id="A0A0H3CEG8"/>
<dbReference type="AlphaFoldDB" id="A0A0H3CEG8"/>
<dbReference type="PhylomeDB" id="A0A0H3CEG8"/>
<gene>
    <name evidence="5" type="ordered locus">CCNA_03277</name>
</gene>